<sequence length="42" mass="4933">MAKITDNYDRDREKVTDFLHSRTGEITFFVLAVSILLWAVIF</sequence>
<accession>A0A917M0V4</accession>
<proteinExistence type="predicted"/>
<gene>
    <name evidence="2" type="ORF">GCM10011374_35470</name>
</gene>
<reference evidence="2" key="2">
    <citation type="submission" date="2020-09" db="EMBL/GenBank/DDBJ databases">
        <authorList>
            <person name="Sun Q."/>
            <person name="Zhou Y."/>
        </authorList>
    </citation>
    <scope>NUCLEOTIDE SEQUENCE</scope>
    <source>
        <strain evidence="2">CGMCC 1.12187</strain>
    </source>
</reference>
<keyword evidence="1" id="KW-0812">Transmembrane</keyword>
<name>A0A917M0V4_9MICC</name>
<comment type="caution">
    <text evidence="2">The sequence shown here is derived from an EMBL/GenBank/DDBJ whole genome shotgun (WGS) entry which is preliminary data.</text>
</comment>
<dbReference type="EMBL" id="BMEQ01000029">
    <property type="protein sequence ID" value="GGG68075.1"/>
    <property type="molecule type" value="Genomic_DNA"/>
</dbReference>
<protein>
    <submittedName>
        <fullName evidence="2">Uncharacterized protein</fullName>
    </submittedName>
</protein>
<feature type="transmembrane region" description="Helical" evidence="1">
    <location>
        <begin position="21"/>
        <end position="41"/>
    </location>
</feature>
<evidence type="ECO:0000313" key="3">
    <source>
        <dbReference type="Proteomes" id="UP000638848"/>
    </source>
</evidence>
<organism evidence="2 3">
    <name type="scientific">Kocuria dechangensis</name>
    <dbReference type="NCBI Taxonomy" id="1176249"/>
    <lineage>
        <taxon>Bacteria</taxon>
        <taxon>Bacillati</taxon>
        <taxon>Actinomycetota</taxon>
        <taxon>Actinomycetes</taxon>
        <taxon>Micrococcales</taxon>
        <taxon>Micrococcaceae</taxon>
        <taxon>Kocuria</taxon>
    </lineage>
</organism>
<keyword evidence="3" id="KW-1185">Reference proteome</keyword>
<dbReference type="Proteomes" id="UP000638848">
    <property type="component" value="Unassembled WGS sequence"/>
</dbReference>
<dbReference type="RefSeq" id="WP_268235546.1">
    <property type="nucleotide sequence ID" value="NZ_BMEQ01000029.1"/>
</dbReference>
<evidence type="ECO:0000313" key="2">
    <source>
        <dbReference type="EMBL" id="GGG68075.1"/>
    </source>
</evidence>
<keyword evidence="1" id="KW-0472">Membrane</keyword>
<reference evidence="2" key="1">
    <citation type="journal article" date="2014" name="Int. J. Syst. Evol. Microbiol.">
        <title>Complete genome sequence of Corynebacterium casei LMG S-19264T (=DSM 44701T), isolated from a smear-ripened cheese.</title>
        <authorList>
            <consortium name="US DOE Joint Genome Institute (JGI-PGF)"/>
            <person name="Walter F."/>
            <person name="Albersmeier A."/>
            <person name="Kalinowski J."/>
            <person name="Ruckert C."/>
        </authorList>
    </citation>
    <scope>NUCLEOTIDE SEQUENCE</scope>
    <source>
        <strain evidence="2">CGMCC 1.12187</strain>
    </source>
</reference>
<keyword evidence="1" id="KW-1133">Transmembrane helix</keyword>
<evidence type="ECO:0000256" key="1">
    <source>
        <dbReference type="SAM" id="Phobius"/>
    </source>
</evidence>
<dbReference type="AlphaFoldDB" id="A0A917M0V4"/>